<dbReference type="eggNOG" id="ENOG503115Y">
    <property type="taxonomic scope" value="Bacteria"/>
</dbReference>
<dbReference type="RefSeq" id="WP_014200924.1">
    <property type="nucleotide sequence ID" value="NC_016599.1"/>
</dbReference>
<accession>G8R0A3</accession>
<dbReference type="KEGG" id="oho:Oweho_0547"/>
<evidence type="ECO:0000313" key="1">
    <source>
        <dbReference type="EMBL" id="AEV31563.1"/>
    </source>
</evidence>
<organism evidence="1 2">
    <name type="scientific">Owenweeksia hongkongensis (strain DSM 17368 / CIP 108786 / JCM 12287 / NRRL B-23963 / UST20020801)</name>
    <dbReference type="NCBI Taxonomy" id="926562"/>
    <lineage>
        <taxon>Bacteria</taxon>
        <taxon>Pseudomonadati</taxon>
        <taxon>Bacteroidota</taxon>
        <taxon>Flavobacteriia</taxon>
        <taxon>Flavobacteriales</taxon>
        <taxon>Owenweeksiaceae</taxon>
        <taxon>Owenweeksia</taxon>
    </lineage>
</organism>
<proteinExistence type="predicted"/>
<gene>
    <name evidence="1" type="ordered locus">Oweho_0547</name>
</gene>
<name>G8R0A3_OWEHD</name>
<sequence>MKNIVFGIFVALSTLSVGLAQQNDSIVQYFTKNSKEALDAIIVDGDTIPILILDEVLLVDKPSFNSDEARRRYYILRRKVIKVYPYAVIAGNKLDSLNLQLAGISSKRKKKRYIKDFQDYLEGRFEDELKQLTRTEGQILSKLISRETGITTFELIDTYRSGWNAFWWNMAAAFYDIDLKIPYDPIGNEEDKLIENILQRSFINGLLKERVPITTLRPEDIGL</sequence>
<evidence type="ECO:0008006" key="3">
    <source>
        <dbReference type="Google" id="ProtNLM"/>
    </source>
</evidence>
<keyword evidence="2" id="KW-1185">Reference proteome</keyword>
<dbReference type="OrthoDB" id="1491885at2"/>
<dbReference type="Pfam" id="PF14127">
    <property type="entry name" value="DUF4294"/>
    <property type="match status" value="1"/>
</dbReference>
<dbReference type="AlphaFoldDB" id="G8R0A3"/>
<dbReference type="Proteomes" id="UP000005631">
    <property type="component" value="Chromosome"/>
</dbReference>
<dbReference type="InterPro" id="IPR025636">
    <property type="entry name" value="DUF4294"/>
</dbReference>
<reference evidence="1 2" key="1">
    <citation type="journal article" date="2012" name="Stand. Genomic Sci.">
        <title>Genome sequence of the orange-pigmented seawater bacterium Owenweeksia hongkongensis type strain (UST20020801(T)).</title>
        <authorList>
            <person name="Riedel T."/>
            <person name="Held B."/>
            <person name="Nolan M."/>
            <person name="Lucas S."/>
            <person name="Lapidus A."/>
            <person name="Tice H."/>
            <person name="Del Rio T.G."/>
            <person name="Cheng J.F."/>
            <person name="Han C."/>
            <person name="Tapia R."/>
            <person name="Goodwin L.A."/>
            <person name="Pitluck S."/>
            <person name="Liolios K."/>
            <person name="Mavromatis K."/>
            <person name="Pagani I."/>
            <person name="Ivanova N."/>
            <person name="Mikhailova N."/>
            <person name="Pati A."/>
            <person name="Chen A."/>
            <person name="Palaniappan K."/>
            <person name="Rohde M."/>
            <person name="Tindall B.J."/>
            <person name="Detter J.C."/>
            <person name="Goker M."/>
            <person name="Woyke T."/>
            <person name="Bristow J."/>
            <person name="Eisen J.A."/>
            <person name="Markowitz V."/>
            <person name="Hugenholtz P."/>
            <person name="Klenk H.P."/>
            <person name="Kyrpides N.C."/>
        </authorList>
    </citation>
    <scope>NUCLEOTIDE SEQUENCE</scope>
    <source>
        <strain evidence="2">DSM 17368 / JCM 12287 / NRRL B-23963</strain>
    </source>
</reference>
<evidence type="ECO:0000313" key="2">
    <source>
        <dbReference type="Proteomes" id="UP000005631"/>
    </source>
</evidence>
<dbReference type="EMBL" id="CP003156">
    <property type="protein sequence ID" value="AEV31563.1"/>
    <property type="molecule type" value="Genomic_DNA"/>
</dbReference>
<protein>
    <recommendedName>
        <fullName evidence="3">DUF4294 domain-containing protein</fullName>
    </recommendedName>
</protein>
<dbReference type="HOGENOM" id="CLU_089286_0_0_10"/>
<dbReference type="STRING" id="926562.Oweho_0547"/>